<feature type="transmembrane region" description="Helical" evidence="1">
    <location>
        <begin position="7"/>
        <end position="25"/>
    </location>
</feature>
<accession>A0A5C5YHR9</accession>
<feature type="transmembrane region" description="Helical" evidence="1">
    <location>
        <begin position="101"/>
        <end position="120"/>
    </location>
</feature>
<name>A0A5C5YHR9_9BACT</name>
<feature type="transmembrane region" description="Helical" evidence="1">
    <location>
        <begin position="37"/>
        <end position="57"/>
    </location>
</feature>
<keyword evidence="3" id="KW-1185">Reference proteome</keyword>
<feature type="transmembrane region" description="Helical" evidence="1">
    <location>
        <begin position="209"/>
        <end position="231"/>
    </location>
</feature>
<comment type="caution">
    <text evidence="2">The sequence shown here is derived from an EMBL/GenBank/DDBJ whole genome shotgun (WGS) entry which is preliminary data.</text>
</comment>
<organism evidence="2 3">
    <name type="scientific">Posidoniimonas polymericola</name>
    <dbReference type="NCBI Taxonomy" id="2528002"/>
    <lineage>
        <taxon>Bacteria</taxon>
        <taxon>Pseudomonadati</taxon>
        <taxon>Planctomycetota</taxon>
        <taxon>Planctomycetia</taxon>
        <taxon>Pirellulales</taxon>
        <taxon>Lacipirellulaceae</taxon>
        <taxon>Posidoniimonas</taxon>
    </lineage>
</organism>
<reference evidence="2 3" key="1">
    <citation type="submission" date="2019-02" db="EMBL/GenBank/DDBJ databases">
        <title>Deep-cultivation of Planctomycetes and their phenomic and genomic characterization uncovers novel biology.</title>
        <authorList>
            <person name="Wiegand S."/>
            <person name="Jogler M."/>
            <person name="Boedeker C."/>
            <person name="Pinto D."/>
            <person name="Vollmers J."/>
            <person name="Rivas-Marin E."/>
            <person name="Kohn T."/>
            <person name="Peeters S.H."/>
            <person name="Heuer A."/>
            <person name="Rast P."/>
            <person name="Oberbeckmann S."/>
            <person name="Bunk B."/>
            <person name="Jeske O."/>
            <person name="Meyerdierks A."/>
            <person name="Storesund J.E."/>
            <person name="Kallscheuer N."/>
            <person name="Luecker S."/>
            <person name="Lage O.M."/>
            <person name="Pohl T."/>
            <person name="Merkel B.J."/>
            <person name="Hornburger P."/>
            <person name="Mueller R.-W."/>
            <person name="Bruemmer F."/>
            <person name="Labrenz M."/>
            <person name="Spormann A.M."/>
            <person name="Op Den Camp H."/>
            <person name="Overmann J."/>
            <person name="Amann R."/>
            <person name="Jetten M.S.M."/>
            <person name="Mascher T."/>
            <person name="Medema M.H."/>
            <person name="Devos D.P."/>
            <person name="Kaster A.-K."/>
            <person name="Ovreas L."/>
            <person name="Rohde M."/>
            <person name="Galperin M.Y."/>
            <person name="Jogler C."/>
        </authorList>
    </citation>
    <scope>NUCLEOTIDE SEQUENCE [LARGE SCALE GENOMIC DNA]</scope>
    <source>
        <strain evidence="2 3">Pla123a</strain>
    </source>
</reference>
<keyword evidence="1" id="KW-0472">Membrane</keyword>
<evidence type="ECO:0000313" key="3">
    <source>
        <dbReference type="Proteomes" id="UP000318478"/>
    </source>
</evidence>
<evidence type="ECO:0000313" key="2">
    <source>
        <dbReference type="EMBL" id="TWT74501.1"/>
    </source>
</evidence>
<dbReference type="AlphaFoldDB" id="A0A5C5YHR9"/>
<feature type="transmembrane region" description="Helical" evidence="1">
    <location>
        <begin position="127"/>
        <end position="146"/>
    </location>
</feature>
<feature type="transmembrane region" description="Helical" evidence="1">
    <location>
        <begin position="184"/>
        <end position="203"/>
    </location>
</feature>
<proteinExistence type="predicted"/>
<feature type="transmembrane region" description="Helical" evidence="1">
    <location>
        <begin position="77"/>
        <end position="95"/>
    </location>
</feature>
<evidence type="ECO:0000256" key="1">
    <source>
        <dbReference type="SAM" id="Phobius"/>
    </source>
</evidence>
<feature type="transmembrane region" description="Helical" evidence="1">
    <location>
        <begin position="152"/>
        <end position="172"/>
    </location>
</feature>
<sequence>MPVVPLYLLLMAFSLLVGCLVPWFYEWTGSEQSRMSPLVGQAAIAMCVLAAVVCAALPWAPLASPTPRGDARPRFRFTIRLLLAATAALAVVVAAGVRYPLVVSGALCAVAYGYAGWVGGRSRDRRWPIAALLACMLLPFVWVFFYEELERLWPSIFWIMGGAPVLFSAILINSLLGQGMNETPWLAVLLTAVELALGVWLVQQGPRRAIAYIVIALLVSTFGSFVLNALVRA</sequence>
<keyword evidence="1" id="KW-1133">Transmembrane helix</keyword>
<dbReference type="EMBL" id="SJPO01000008">
    <property type="protein sequence ID" value="TWT74501.1"/>
    <property type="molecule type" value="Genomic_DNA"/>
</dbReference>
<protein>
    <submittedName>
        <fullName evidence="2">Uncharacterized protein</fullName>
    </submittedName>
</protein>
<gene>
    <name evidence="2" type="ORF">Pla123a_33240</name>
</gene>
<dbReference type="Proteomes" id="UP000318478">
    <property type="component" value="Unassembled WGS sequence"/>
</dbReference>
<keyword evidence="1" id="KW-0812">Transmembrane</keyword>